<dbReference type="EMBL" id="JAARPH010000005">
    <property type="protein sequence ID" value="MBC1376546.1"/>
    <property type="molecule type" value="Genomic_DNA"/>
</dbReference>
<dbReference type="SUPFAM" id="SSF47413">
    <property type="entry name" value="lambda repressor-like DNA-binding domains"/>
    <property type="match status" value="1"/>
</dbReference>
<accession>A0ABR6SQM7</accession>
<dbReference type="RefSeq" id="WP_070782822.1">
    <property type="nucleotide sequence ID" value="NZ_JAARPH010000005.1"/>
</dbReference>
<name>A0ABR6SQM7_9LIST</name>
<keyword evidence="3" id="KW-1185">Reference proteome</keyword>
<proteinExistence type="predicted"/>
<sequence>MSTFERIKKLSKEHDITIKNLSFKLGFGESTIYKWKNQSPKGSDLEKVADYFNVSVDYLLGRTDNKMDWIKYDEANAEGIKKGVSGAKMFDTIAAHAKDRDADLTEEDLQQINDFVNFIIDKHKK</sequence>
<comment type="caution">
    <text evidence="2">The sequence shown here is derived from an EMBL/GenBank/DDBJ whole genome shotgun (WGS) entry which is preliminary data.</text>
</comment>
<dbReference type="Proteomes" id="UP000518829">
    <property type="component" value="Unassembled WGS sequence"/>
</dbReference>
<dbReference type="PROSITE" id="PS50943">
    <property type="entry name" value="HTH_CROC1"/>
    <property type="match status" value="1"/>
</dbReference>
<evidence type="ECO:0000259" key="1">
    <source>
        <dbReference type="PROSITE" id="PS50943"/>
    </source>
</evidence>
<dbReference type="Pfam" id="PF13443">
    <property type="entry name" value="HTH_26"/>
    <property type="match status" value="1"/>
</dbReference>
<dbReference type="Gene3D" id="1.10.260.40">
    <property type="entry name" value="lambda repressor-like DNA-binding domains"/>
    <property type="match status" value="1"/>
</dbReference>
<dbReference type="SMART" id="SM00530">
    <property type="entry name" value="HTH_XRE"/>
    <property type="match status" value="1"/>
</dbReference>
<gene>
    <name evidence="2" type="ORF">HB839_13515</name>
</gene>
<organism evidence="2 3">
    <name type="scientific">Listeria farberi</name>
    <dbReference type="NCBI Taxonomy" id="2713500"/>
    <lineage>
        <taxon>Bacteria</taxon>
        <taxon>Bacillati</taxon>
        <taxon>Bacillota</taxon>
        <taxon>Bacilli</taxon>
        <taxon>Bacillales</taxon>
        <taxon>Listeriaceae</taxon>
        <taxon>Listeria</taxon>
    </lineage>
</organism>
<feature type="domain" description="HTH cro/C1-type" evidence="1">
    <location>
        <begin position="7"/>
        <end position="59"/>
    </location>
</feature>
<dbReference type="CDD" id="cd00093">
    <property type="entry name" value="HTH_XRE"/>
    <property type="match status" value="1"/>
</dbReference>
<dbReference type="InterPro" id="IPR001387">
    <property type="entry name" value="Cro/C1-type_HTH"/>
</dbReference>
<evidence type="ECO:0000313" key="2">
    <source>
        <dbReference type="EMBL" id="MBC1376546.1"/>
    </source>
</evidence>
<reference evidence="2 3" key="1">
    <citation type="submission" date="2020-03" db="EMBL/GenBank/DDBJ databases">
        <title>Soil Listeria distribution.</title>
        <authorList>
            <person name="Liao J."/>
            <person name="Wiedmann M."/>
        </authorList>
    </citation>
    <scope>NUCLEOTIDE SEQUENCE [LARGE SCALE GENOMIC DNA]</scope>
    <source>
        <strain evidence="2 3">FSL L7-1699</strain>
    </source>
</reference>
<protein>
    <submittedName>
        <fullName evidence="2">Helix-turn-helix transcriptional regulator</fullName>
    </submittedName>
</protein>
<dbReference type="InterPro" id="IPR010982">
    <property type="entry name" value="Lambda_DNA-bd_dom_sf"/>
</dbReference>
<evidence type="ECO:0000313" key="3">
    <source>
        <dbReference type="Proteomes" id="UP000518829"/>
    </source>
</evidence>